<evidence type="ECO:0000313" key="2">
    <source>
        <dbReference type="EMBL" id="KAK1509803.1"/>
    </source>
</evidence>
<organism evidence="2 3">
    <name type="scientific">Colletotrichum tamarilloi</name>
    <dbReference type="NCBI Taxonomy" id="1209934"/>
    <lineage>
        <taxon>Eukaryota</taxon>
        <taxon>Fungi</taxon>
        <taxon>Dikarya</taxon>
        <taxon>Ascomycota</taxon>
        <taxon>Pezizomycotina</taxon>
        <taxon>Sordariomycetes</taxon>
        <taxon>Hypocreomycetidae</taxon>
        <taxon>Glomerellales</taxon>
        <taxon>Glomerellaceae</taxon>
        <taxon>Colletotrichum</taxon>
        <taxon>Colletotrichum acutatum species complex</taxon>
    </lineage>
</organism>
<feature type="region of interest" description="Disordered" evidence="1">
    <location>
        <begin position="13"/>
        <end position="34"/>
    </location>
</feature>
<feature type="region of interest" description="Disordered" evidence="1">
    <location>
        <begin position="67"/>
        <end position="103"/>
    </location>
</feature>
<reference evidence="2 3" key="1">
    <citation type="submission" date="2016-10" db="EMBL/GenBank/DDBJ databases">
        <title>The genome sequence of Colletotrichum fioriniae PJ7.</title>
        <authorList>
            <person name="Baroncelli R."/>
        </authorList>
    </citation>
    <scope>NUCLEOTIDE SEQUENCE [LARGE SCALE GENOMIC DNA]</scope>
    <source>
        <strain evidence="2 3">Tom-12</strain>
    </source>
</reference>
<sequence length="140" mass="14897">MCKSSIAFRLPAVPATSSSSQNKMGLGGVGTRPPKVEGNILRYSQGTVGPSNWAQVCPALLASALHTPAPTSTPTTSSLSCRQSDRQTQTPQPSQTSTKIPPSYQRSDIITIYLLHPHPVLFSNLSCQPRISTAPDDPLL</sequence>
<protein>
    <submittedName>
        <fullName evidence="2">Uncharacterized protein</fullName>
    </submittedName>
</protein>
<evidence type="ECO:0000313" key="3">
    <source>
        <dbReference type="Proteomes" id="UP001227543"/>
    </source>
</evidence>
<dbReference type="RefSeq" id="XP_060387500.1">
    <property type="nucleotide sequence ID" value="XM_060517966.1"/>
</dbReference>
<evidence type="ECO:0000256" key="1">
    <source>
        <dbReference type="SAM" id="MobiDB-lite"/>
    </source>
</evidence>
<keyword evidence="3" id="KW-1185">Reference proteome</keyword>
<comment type="caution">
    <text evidence="2">The sequence shown here is derived from an EMBL/GenBank/DDBJ whole genome shotgun (WGS) entry which is preliminary data.</text>
</comment>
<dbReference type="EMBL" id="MLFU01000004">
    <property type="protein sequence ID" value="KAK1509803.1"/>
    <property type="molecule type" value="Genomic_DNA"/>
</dbReference>
<dbReference type="Proteomes" id="UP001227543">
    <property type="component" value="Unassembled WGS sequence"/>
</dbReference>
<gene>
    <name evidence="2" type="ORF">CTAM01_01926</name>
</gene>
<accession>A0ABQ9RPY0</accession>
<dbReference type="GeneID" id="85402204"/>
<proteinExistence type="predicted"/>
<name>A0ABQ9RPY0_9PEZI</name>